<gene>
    <name evidence="1" type="ORF">GCM10023094_45360</name>
</gene>
<comment type="caution">
    <text evidence="1">The sequence shown here is derived from an EMBL/GenBank/DDBJ whole genome shotgun (WGS) entry which is preliminary data.</text>
</comment>
<reference evidence="2" key="1">
    <citation type="journal article" date="2019" name="Int. J. Syst. Evol. Microbiol.">
        <title>The Global Catalogue of Microorganisms (GCM) 10K type strain sequencing project: providing services to taxonomists for standard genome sequencing and annotation.</title>
        <authorList>
            <consortium name="The Broad Institute Genomics Platform"/>
            <consortium name="The Broad Institute Genome Sequencing Center for Infectious Disease"/>
            <person name="Wu L."/>
            <person name="Ma J."/>
        </authorList>
    </citation>
    <scope>NUCLEOTIDE SEQUENCE [LARGE SCALE GENOMIC DNA]</scope>
    <source>
        <strain evidence="2">JCM 32206</strain>
    </source>
</reference>
<organism evidence="1 2">
    <name type="scientific">Rhodococcus olei</name>
    <dbReference type="NCBI Taxonomy" id="2161675"/>
    <lineage>
        <taxon>Bacteria</taxon>
        <taxon>Bacillati</taxon>
        <taxon>Actinomycetota</taxon>
        <taxon>Actinomycetes</taxon>
        <taxon>Mycobacteriales</taxon>
        <taxon>Nocardiaceae</taxon>
        <taxon>Rhodococcus</taxon>
    </lineage>
</organism>
<protein>
    <submittedName>
        <fullName evidence="1">Uncharacterized protein</fullName>
    </submittedName>
</protein>
<dbReference type="Proteomes" id="UP001501183">
    <property type="component" value="Unassembled WGS sequence"/>
</dbReference>
<accession>A0ABP8PJZ1</accession>
<proteinExistence type="predicted"/>
<evidence type="ECO:0000313" key="2">
    <source>
        <dbReference type="Proteomes" id="UP001501183"/>
    </source>
</evidence>
<sequence>MTRTEMTRTDQERRTTLRTAVFRGESDSVLTDRMRPHVREPGMACTRMPRTRAVPRSAFHLLDSRILATALRFLDQDPDPLLLAGLRRYRALVTAARETLAAPGREVVVTLVEPYRVTSEHHPEVTVLVDGNPLGSVTFDLCVTFRMGETAVAVRRGAIEAVDCVAGALKVELSLSGGESLLHGSTAFPVRRTLRPPVAIPLPPGR</sequence>
<dbReference type="EMBL" id="BAABFB010000066">
    <property type="protein sequence ID" value="GAA4487256.1"/>
    <property type="molecule type" value="Genomic_DNA"/>
</dbReference>
<dbReference type="RefSeq" id="WP_345350641.1">
    <property type="nucleotide sequence ID" value="NZ_BAABFB010000066.1"/>
</dbReference>
<keyword evidence="2" id="KW-1185">Reference proteome</keyword>
<evidence type="ECO:0000313" key="1">
    <source>
        <dbReference type="EMBL" id="GAA4487256.1"/>
    </source>
</evidence>
<name>A0ABP8PJZ1_9NOCA</name>